<protein>
    <recommendedName>
        <fullName evidence="1">Sporulation sigma-E factor-processing peptidase</fullName>
        <ecNumber evidence="1">3.4.23.-</ecNumber>
    </recommendedName>
    <alternativeName>
        <fullName evidence="1">Membrane-associated aspartic protease</fullName>
    </alternativeName>
    <alternativeName>
        <fullName evidence="1">Stage II sporulation protein GA</fullName>
    </alternativeName>
</protein>
<reference evidence="4 5" key="1">
    <citation type="submission" date="2020-07" db="EMBL/GenBank/DDBJ databases">
        <title>Vallitalea guaymasensis genome.</title>
        <authorList>
            <person name="Postec A."/>
        </authorList>
    </citation>
    <scope>NUCLEOTIDE SEQUENCE [LARGE SCALE GENOMIC DNA]</scope>
    <source>
        <strain evidence="4 5">Ra1766G1</strain>
    </source>
</reference>
<proteinExistence type="inferred from homology"/>
<keyword evidence="5" id="KW-1185">Reference proteome</keyword>
<evidence type="ECO:0000313" key="4">
    <source>
        <dbReference type="EMBL" id="QUH31422.1"/>
    </source>
</evidence>
<evidence type="ECO:0000256" key="2">
    <source>
        <dbReference type="PIRSR" id="PIRSR018571-1"/>
    </source>
</evidence>
<keyword evidence="1" id="KW-0645">Protease</keyword>
<comment type="function">
    <text evidence="1">Probable aspartic protease that is responsible for the proteolytic cleavage of the RNA polymerase sigma E factor (SigE/spoIIGB) to yield the active peptide in the mother cell during sporulation. Responds to a signal from the forespore that is triggered by the extracellular signal protein SpoIIR.</text>
</comment>
<keyword evidence="1" id="KW-0749">Sporulation</keyword>
<keyword evidence="1 3" id="KW-0472">Membrane</keyword>
<feature type="active site" evidence="2">
    <location>
        <position position="183"/>
    </location>
</feature>
<feature type="transmembrane region" description="Helical" evidence="3">
    <location>
        <begin position="6"/>
        <end position="24"/>
    </location>
</feature>
<dbReference type="EMBL" id="CP058561">
    <property type="protein sequence ID" value="QUH31422.1"/>
    <property type="molecule type" value="Genomic_DNA"/>
</dbReference>
<keyword evidence="1" id="KW-0378">Hydrolase</keyword>
<dbReference type="AlphaFoldDB" id="A0A8J8MEG9"/>
<dbReference type="KEGG" id="vgu:HYG85_21850"/>
<dbReference type="GO" id="GO:0005886">
    <property type="term" value="C:plasma membrane"/>
    <property type="evidence" value="ECO:0007669"/>
    <property type="project" value="UniProtKB-SubCell"/>
</dbReference>
<evidence type="ECO:0000256" key="3">
    <source>
        <dbReference type="SAM" id="Phobius"/>
    </source>
</evidence>
<dbReference type="PIRSF" id="PIRSF018571">
    <property type="entry name" value="SpoIIGA"/>
    <property type="match status" value="1"/>
</dbReference>
<dbReference type="RefSeq" id="WP_212691454.1">
    <property type="nucleotide sequence ID" value="NZ_CAJXUH010000007.1"/>
</dbReference>
<dbReference type="EC" id="3.4.23.-" evidence="1"/>
<gene>
    <name evidence="4" type="primary">spoIIGA</name>
    <name evidence="4" type="ORF">HYG85_21850</name>
</gene>
<feature type="transmembrane region" description="Helical" evidence="3">
    <location>
        <begin position="36"/>
        <end position="54"/>
    </location>
</feature>
<dbReference type="GO" id="GO:0030435">
    <property type="term" value="P:sporulation resulting in formation of a cellular spore"/>
    <property type="evidence" value="ECO:0007669"/>
    <property type="project" value="UniProtKB-KW"/>
</dbReference>
<accession>A0A8J8MEG9</accession>
<dbReference type="GO" id="GO:0030436">
    <property type="term" value="P:asexual sporulation"/>
    <property type="evidence" value="ECO:0007669"/>
    <property type="project" value="InterPro"/>
</dbReference>
<keyword evidence="1" id="KW-0064">Aspartyl protease</keyword>
<keyword evidence="3" id="KW-0812">Transmembrane</keyword>
<evidence type="ECO:0000256" key="1">
    <source>
        <dbReference type="PIRNR" id="PIRNR018571"/>
    </source>
</evidence>
<dbReference type="NCBIfam" id="TIGR02854">
    <property type="entry name" value="spore_II_GA"/>
    <property type="match status" value="1"/>
</dbReference>
<dbReference type="Proteomes" id="UP000677305">
    <property type="component" value="Chromosome"/>
</dbReference>
<feature type="transmembrane region" description="Helical" evidence="3">
    <location>
        <begin position="92"/>
        <end position="113"/>
    </location>
</feature>
<comment type="subcellular location">
    <subcellularLocation>
        <location evidence="1">Cell membrane</location>
    </subcellularLocation>
</comment>
<name>A0A8J8MEG9_9FIRM</name>
<evidence type="ECO:0000313" key="5">
    <source>
        <dbReference type="Proteomes" id="UP000677305"/>
    </source>
</evidence>
<organism evidence="4 5">
    <name type="scientific">Vallitalea guaymasensis</name>
    <dbReference type="NCBI Taxonomy" id="1185412"/>
    <lineage>
        <taxon>Bacteria</taxon>
        <taxon>Bacillati</taxon>
        <taxon>Bacillota</taxon>
        <taxon>Clostridia</taxon>
        <taxon>Lachnospirales</taxon>
        <taxon>Vallitaleaceae</taxon>
        <taxon>Vallitalea</taxon>
    </lineage>
</organism>
<comment type="similarity">
    <text evidence="1">Belongs to the peptidase U4 family.</text>
</comment>
<sequence length="305" mass="34751">MYLEVYIDIVFIINLIMDYIILWIVKILTKKNTKKIRLFIGAMVGALMMCIIVILPYDSYFFNVIVGYLLTSILLIYISFRPKRLSEFVKLTIIMYLSAIMLGGLMFALYYYSFIGVAVSKVINGTYNMNLRVGLFVIFGIIAIIIFRIVRKVMSSTIRANKNLFGLEIYIDDSKIKVNGLLDTGNNLYDPITKNPVLIAESELLKDLLKKDCYDKLLNMSGDLYNISNFTDFGENSNLKLRLIPFSSLGNENGMLLGIVADNICINLGDETKDYRDVVIAVYDKKLSNDNSYQVLIHPELISVH</sequence>
<keyword evidence="1" id="KW-1003">Cell membrane</keyword>
<keyword evidence="3" id="KW-1133">Transmembrane helix</keyword>
<dbReference type="Pfam" id="PF03419">
    <property type="entry name" value="Peptidase_U4"/>
    <property type="match status" value="1"/>
</dbReference>
<dbReference type="GO" id="GO:0004190">
    <property type="term" value="F:aspartic-type endopeptidase activity"/>
    <property type="evidence" value="ECO:0007669"/>
    <property type="project" value="UniProtKB-KW"/>
</dbReference>
<dbReference type="GO" id="GO:0006508">
    <property type="term" value="P:proteolysis"/>
    <property type="evidence" value="ECO:0007669"/>
    <property type="project" value="UniProtKB-KW"/>
</dbReference>
<feature type="transmembrane region" description="Helical" evidence="3">
    <location>
        <begin position="133"/>
        <end position="150"/>
    </location>
</feature>
<dbReference type="InterPro" id="IPR005081">
    <property type="entry name" value="SpoIIGA"/>
</dbReference>
<feature type="transmembrane region" description="Helical" evidence="3">
    <location>
        <begin position="60"/>
        <end position="80"/>
    </location>
</feature>